<organism evidence="2 3">
    <name type="scientific">Daedalea quercina L-15889</name>
    <dbReference type="NCBI Taxonomy" id="1314783"/>
    <lineage>
        <taxon>Eukaryota</taxon>
        <taxon>Fungi</taxon>
        <taxon>Dikarya</taxon>
        <taxon>Basidiomycota</taxon>
        <taxon>Agaricomycotina</taxon>
        <taxon>Agaricomycetes</taxon>
        <taxon>Polyporales</taxon>
        <taxon>Fomitopsis</taxon>
    </lineage>
</organism>
<keyword evidence="1" id="KW-0732">Signal</keyword>
<sequence length="157" mass="17078">MARFLSISILLALFAVFTTASNSACHKRGGSTAPLAARACDEVRNLTARTEECDDPCDEDCILGKRDDEPKLRIIHGNASVPWEEGEIARIQVLSARGNDALVFNCKDMPDVCQNMCYGISCARLPDTLTKNTGKRGTPQYKACTAARTKNLLLRGA</sequence>
<accession>A0A165PTH1</accession>
<proteinExistence type="predicted"/>
<dbReference type="EMBL" id="KV429065">
    <property type="protein sequence ID" value="KZT68604.1"/>
    <property type="molecule type" value="Genomic_DNA"/>
</dbReference>
<dbReference type="OrthoDB" id="3259102at2759"/>
<evidence type="ECO:0000313" key="2">
    <source>
        <dbReference type="EMBL" id="KZT68604.1"/>
    </source>
</evidence>
<protein>
    <submittedName>
        <fullName evidence="2">Uncharacterized protein</fullName>
    </submittedName>
</protein>
<reference evidence="2 3" key="1">
    <citation type="journal article" date="2016" name="Mol. Biol. Evol.">
        <title>Comparative Genomics of Early-Diverging Mushroom-Forming Fungi Provides Insights into the Origins of Lignocellulose Decay Capabilities.</title>
        <authorList>
            <person name="Nagy L.G."/>
            <person name="Riley R."/>
            <person name="Tritt A."/>
            <person name="Adam C."/>
            <person name="Daum C."/>
            <person name="Floudas D."/>
            <person name="Sun H."/>
            <person name="Yadav J.S."/>
            <person name="Pangilinan J."/>
            <person name="Larsson K.H."/>
            <person name="Matsuura K."/>
            <person name="Barry K."/>
            <person name="Labutti K."/>
            <person name="Kuo R."/>
            <person name="Ohm R.A."/>
            <person name="Bhattacharya S.S."/>
            <person name="Shirouzu T."/>
            <person name="Yoshinaga Y."/>
            <person name="Martin F.M."/>
            <person name="Grigoriev I.V."/>
            <person name="Hibbett D.S."/>
        </authorList>
    </citation>
    <scope>NUCLEOTIDE SEQUENCE [LARGE SCALE GENOMIC DNA]</scope>
    <source>
        <strain evidence="2 3">L-15889</strain>
    </source>
</reference>
<feature type="chain" id="PRO_5007864265" evidence="1">
    <location>
        <begin position="21"/>
        <end position="157"/>
    </location>
</feature>
<feature type="signal peptide" evidence="1">
    <location>
        <begin position="1"/>
        <end position="20"/>
    </location>
</feature>
<gene>
    <name evidence="2" type="ORF">DAEQUDRAFT_324161</name>
</gene>
<evidence type="ECO:0000256" key="1">
    <source>
        <dbReference type="SAM" id="SignalP"/>
    </source>
</evidence>
<evidence type="ECO:0000313" key="3">
    <source>
        <dbReference type="Proteomes" id="UP000076727"/>
    </source>
</evidence>
<name>A0A165PTH1_9APHY</name>
<dbReference type="Proteomes" id="UP000076727">
    <property type="component" value="Unassembled WGS sequence"/>
</dbReference>
<dbReference type="AlphaFoldDB" id="A0A165PTH1"/>
<keyword evidence="3" id="KW-1185">Reference proteome</keyword>